<gene>
    <name evidence="1" type="ORF">PMAYCL1PPCAC_32172</name>
</gene>
<keyword evidence="2" id="KW-1185">Reference proteome</keyword>
<name>A0AAN5ID71_9BILA</name>
<proteinExistence type="predicted"/>
<feature type="non-terminal residue" evidence="1">
    <location>
        <position position="1"/>
    </location>
</feature>
<evidence type="ECO:0000313" key="2">
    <source>
        <dbReference type="Proteomes" id="UP001328107"/>
    </source>
</evidence>
<sequence length="72" mass="8199">SSVALRTPITNLATDKPLSDFVNFLKPFSACSKYVVLDEFYPHATMPAGIAVSLHKRLMRRQKLDDLKSRYQ</sequence>
<dbReference type="AlphaFoldDB" id="A0AAN5ID71"/>
<protein>
    <submittedName>
        <fullName evidence="1">Uncharacterized protein</fullName>
    </submittedName>
</protein>
<reference evidence="2" key="1">
    <citation type="submission" date="2022-10" db="EMBL/GenBank/DDBJ databases">
        <title>Genome assembly of Pristionchus species.</title>
        <authorList>
            <person name="Yoshida K."/>
            <person name="Sommer R.J."/>
        </authorList>
    </citation>
    <scope>NUCLEOTIDE SEQUENCE [LARGE SCALE GENOMIC DNA]</scope>
    <source>
        <strain evidence="2">RS5460</strain>
    </source>
</reference>
<evidence type="ECO:0000313" key="1">
    <source>
        <dbReference type="EMBL" id="GMR61977.1"/>
    </source>
</evidence>
<organism evidence="1 2">
    <name type="scientific">Pristionchus mayeri</name>
    <dbReference type="NCBI Taxonomy" id="1317129"/>
    <lineage>
        <taxon>Eukaryota</taxon>
        <taxon>Metazoa</taxon>
        <taxon>Ecdysozoa</taxon>
        <taxon>Nematoda</taxon>
        <taxon>Chromadorea</taxon>
        <taxon>Rhabditida</taxon>
        <taxon>Rhabditina</taxon>
        <taxon>Diplogasteromorpha</taxon>
        <taxon>Diplogasteroidea</taxon>
        <taxon>Neodiplogasteridae</taxon>
        <taxon>Pristionchus</taxon>
    </lineage>
</organism>
<accession>A0AAN5ID71</accession>
<feature type="non-terminal residue" evidence="1">
    <location>
        <position position="72"/>
    </location>
</feature>
<dbReference type="Proteomes" id="UP001328107">
    <property type="component" value="Unassembled WGS sequence"/>
</dbReference>
<dbReference type="EMBL" id="BTRK01000006">
    <property type="protein sequence ID" value="GMR61977.1"/>
    <property type="molecule type" value="Genomic_DNA"/>
</dbReference>
<comment type="caution">
    <text evidence="1">The sequence shown here is derived from an EMBL/GenBank/DDBJ whole genome shotgun (WGS) entry which is preliminary data.</text>
</comment>